<dbReference type="RefSeq" id="WP_046519960.1">
    <property type="nucleotide sequence ID" value="NZ_LAVS01000021.1"/>
</dbReference>
<feature type="domain" description="ABC3 transporter permease C-terminal" evidence="7">
    <location>
        <begin position="316"/>
        <end position="429"/>
    </location>
</feature>
<comment type="subcellular location">
    <subcellularLocation>
        <location evidence="1">Cell membrane</location>
        <topology evidence="1">Multi-pass membrane protein</topology>
    </subcellularLocation>
</comment>
<keyword evidence="4 6" id="KW-1133">Transmembrane helix</keyword>
<keyword evidence="2" id="KW-1003">Cell membrane</keyword>
<organism evidence="9 10">
    <name type="scientific">Rheinheimera mesophila</name>
    <dbReference type="NCBI Taxonomy" id="1547515"/>
    <lineage>
        <taxon>Bacteria</taxon>
        <taxon>Pseudomonadati</taxon>
        <taxon>Pseudomonadota</taxon>
        <taxon>Gammaproteobacteria</taxon>
        <taxon>Chromatiales</taxon>
        <taxon>Chromatiaceae</taxon>
        <taxon>Rheinheimera</taxon>
    </lineage>
</organism>
<keyword evidence="3 6" id="KW-0812">Transmembrane</keyword>
<dbReference type="Proteomes" id="UP000276260">
    <property type="component" value="Unassembled WGS sequence"/>
</dbReference>
<dbReference type="Pfam" id="PF12704">
    <property type="entry name" value="MacB_PCD"/>
    <property type="match status" value="1"/>
</dbReference>
<evidence type="ECO:0000313" key="10">
    <source>
        <dbReference type="Proteomes" id="UP000276260"/>
    </source>
</evidence>
<feature type="transmembrane region" description="Helical" evidence="6">
    <location>
        <begin position="361"/>
        <end position="382"/>
    </location>
</feature>
<sequence length="438" mass="49515">MEALLHNLKLSWFSIKRAPLPYALTLLILSLGLGTFFSNATLYYWMNRDPLPEKSASLFMVRLNSTPGDCTDCFDPPRVMSYMDMQKMSGSGIPSAEAAMFSSEAYAKTVENQQATPSHVNLRATQRDFFKLFNVPFLHGETWPDNNARMEVVISKNTALKFFSRTDVVGQEMLIDDQLYKVIGVLSDWAMLPRLYDVNGRRSAEPAEDIYIPLETAYDLAIQSNTQNSFFDVDWDGDVKTYPQMARTNFVNQLQFWVQLDSPEKVTQYQQFLKNLVADEKAAGRHTRPESNKLDNILDVQKAMRATNEQLDAFALVASLFLLVCVVNASHLSLNRYMANQYEFSLRRALGASRLQLQSQILADVLLSSVLAFAAALLFAQLGLWTINSLLPSTRALAGWDWQMLGVMALFVLLISYLVTLYPALKTSFSPLNQQLKQ</sequence>
<dbReference type="AlphaFoldDB" id="A0A3P3QSG1"/>
<evidence type="ECO:0000259" key="8">
    <source>
        <dbReference type="Pfam" id="PF12704"/>
    </source>
</evidence>
<dbReference type="OrthoDB" id="8735006at2"/>
<evidence type="ECO:0000256" key="4">
    <source>
        <dbReference type="ARBA" id="ARBA00022989"/>
    </source>
</evidence>
<dbReference type="InterPro" id="IPR003838">
    <property type="entry name" value="ABC3_permease_C"/>
</dbReference>
<proteinExistence type="predicted"/>
<dbReference type="PANTHER" id="PTHR30572:SF18">
    <property type="entry name" value="ABC-TYPE MACROLIDE FAMILY EXPORT SYSTEM PERMEASE COMPONENT 2"/>
    <property type="match status" value="1"/>
</dbReference>
<evidence type="ECO:0000313" key="9">
    <source>
        <dbReference type="EMBL" id="RRJ23449.1"/>
    </source>
</evidence>
<dbReference type="PANTHER" id="PTHR30572">
    <property type="entry name" value="MEMBRANE COMPONENT OF TRANSPORTER-RELATED"/>
    <property type="match status" value="1"/>
</dbReference>
<evidence type="ECO:0000259" key="7">
    <source>
        <dbReference type="Pfam" id="PF02687"/>
    </source>
</evidence>
<reference evidence="9 10" key="1">
    <citation type="submission" date="2018-11" db="EMBL/GenBank/DDBJ databases">
        <title>Draft genome analysis of Rheinheimera mesophila isolated from an industrial waste site.</title>
        <authorList>
            <person name="Yu Q."/>
            <person name="Qi Y."/>
            <person name="Zhang H."/>
            <person name="Lu Y."/>
            <person name="Pu J."/>
        </authorList>
    </citation>
    <scope>NUCLEOTIDE SEQUENCE [LARGE SCALE GENOMIC DNA]</scope>
    <source>
        <strain evidence="9 10">IITR13</strain>
    </source>
</reference>
<dbReference type="EMBL" id="RRCF01000001">
    <property type="protein sequence ID" value="RRJ23449.1"/>
    <property type="molecule type" value="Genomic_DNA"/>
</dbReference>
<gene>
    <name evidence="9" type="ORF">EIK76_05110</name>
</gene>
<feature type="transmembrane region" description="Helical" evidence="6">
    <location>
        <begin position="402"/>
        <end position="425"/>
    </location>
</feature>
<evidence type="ECO:0000256" key="3">
    <source>
        <dbReference type="ARBA" id="ARBA00022692"/>
    </source>
</evidence>
<protein>
    <submittedName>
        <fullName evidence="9">ABC transporter permease</fullName>
    </submittedName>
</protein>
<dbReference type="Pfam" id="PF02687">
    <property type="entry name" value="FtsX"/>
    <property type="match status" value="1"/>
</dbReference>
<feature type="transmembrane region" description="Helical" evidence="6">
    <location>
        <begin position="20"/>
        <end position="46"/>
    </location>
</feature>
<evidence type="ECO:0000256" key="1">
    <source>
        <dbReference type="ARBA" id="ARBA00004651"/>
    </source>
</evidence>
<dbReference type="InterPro" id="IPR050250">
    <property type="entry name" value="Macrolide_Exporter_MacB"/>
</dbReference>
<accession>A0A3P3QSG1</accession>
<dbReference type="GO" id="GO:0005886">
    <property type="term" value="C:plasma membrane"/>
    <property type="evidence" value="ECO:0007669"/>
    <property type="project" value="UniProtKB-SubCell"/>
</dbReference>
<feature type="transmembrane region" description="Helical" evidence="6">
    <location>
        <begin position="313"/>
        <end position="334"/>
    </location>
</feature>
<evidence type="ECO:0000256" key="5">
    <source>
        <dbReference type="ARBA" id="ARBA00023136"/>
    </source>
</evidence>
<comment type="caution">
    <text evidence="9">The sequence shown here is derived from an EMBL/GenBank/DDBJ whole genome shotgun (WGS) entry which is preliminary data.</text>
</comment>
<evidence type="ECO:0000256" key="2">
    <source>
        <dbReference type="ARBA" id="ARBA00022475"/>
    </source>
</evidence>
<evidence type="ECO:0000256" key="6">
    <source>
        <dbReference type="SAM" id="Phobius"/>
    </source>
</evidence>
<dbReference type="GO" id="GO:0022857">
    <property type="term" value="F:transmembrane transporter activity"/>
    <property type="evidence" value="ECO:0007669"/>
    <property type="project" value="TreeGrafter"/>
</dbReference>
<dbReference type="InterPro" id="IPR025857">
    <property type="entry name" value="MacB_PCD"/>
</dbReference>
<keyword evidence="5 6" id="KW-0472">Membrane</keyword>
<feature type="domain" description="MacB-like periplasmic core" evidence="8">
    <location>
        <begin position="23"/>
        <end position="272"/>
    </location>
</feature>
<keyword evidence="10" id="KW-1185">Reference proteome</keyword>
<name>A0A3P3QSG1_9GAMM</name>